<keyword evidence="3 8" id="KW-0238">DNA-binding</keyword>
<feature type="domain" description="Response regulatory" evidence="7">
    <location>
        <begin position="8"/>
        <end position="124"/>
    </location>
</feature>
<evidence type="ECO:0000256" key="1">
    <source>
        <dbReference type="ARBA" id="ARBA00022553"/>
    </source>
</evidence>
<dbReference type="GO" id="GO:0006355">
    <property type="term" value="P:regulation of DNA-templated transcription"/>
    <property type="evidence" value="ECO:0007669"/>
    <property type="project" value="InterPro"/>
</dbReference>
<dbReference type="Proteomes" id="UP000185494">
    <property type="component" value="Chromosome 2"/>
</dbReference>
<dbReference type="InterPro" id="IPR058245">
    <property type="entry name" value="NreC/VraR/RcsB-like_REC"/>
</dbReference>
<feature type="modified residue" description="4-aspartylphosphate" evidence="5">
    <location>
        <position position="59"/>
    </location>
</feature>
<evidence type="ECO:0000256" key="4">
    <source>
        <dbReference type="ARBA" id="ARBA00023163"/>
    </source>
</evidence>
<dbReference type="CDD" id="cd17535">
    <property type="entry name" value="REC_NarL-like"/>
    <property type="match status" value="1"/>
</dbReference>
<dbReference type="Pfam" id="PF00072">
    <property type="entry name" value="Response_reg"/>
    <property type="match status" value="1"/>
</dbReference>
<evidence type="ECO:0000256" key="3">
    <source>
        <dbReference type="ARBA" id="ARBA00023125"/>
    </source>
</evidence>
<evidence type="ECO:0000256" key="5">
    <source>
        <dbReference type="PROSITE-ProRule" id="PRU00169"/>
    </source>
</evidence>
<dbReference type="KEGG" id="rgi:RGI145_21445"/>
<evidence type="ECO:0000259" key="7">
    <source>
        <dbReference type="PROSITE" id="PS50110"/>
    </source>
</evidence>
<keyword evidence="1 5" id="KW-0597">Phosphoprotein</keyword>
<name>A0A1L7AM64_9PROT</name>
<dbReference type="PROSITE" id="PS50043">
    <property type="entry name" value="HTH_LUXR_2"/>
    <property type="match status" value="1"/>
</dbReference>
<evidence type="ECO:0000313" key="9">
    <source>
        <dbReference type="Proteomes" id="UP000185494"/>
    </source>
</evidence>
<protein>
    <submittedName>
        <fullName evidence="8">DNA-binding response regulator</fullName>
    </submittedName>
</protein>
<organism evidence="8 9">
    <name type="scientific">Roseomonas gilardii</name>
    <dbReference type="NCBI Taxonomy" id="257708"/>
    <lineage>
        <taxon>Bacteria</taxon>
        <taxon>Pseudomonadati</taxon>
        <taxon>Pseudomonadota</taxon>
        <taxon>Alphaproteobacteria</taxon>
        <taxon>Acetobacterales</taxon>
        <taxon>Roseomonadaceae</taxon>
        <taxon>Roseomonas</taxon>
    </lineage>
</organism>
<dbReference type="Gene3D" id="3.40.50.2300">
    <property type="match status" value="1"/>
</dbReference>
<dbReference type="CDD" id="cd06170">
    <property type="entry name" value="LuxR_C_like"/>
    <property type="match status" value="1"/>
</dbReference>
<gene>
    <name evidence="8" type="ORF">RGI145_21445</name>
</gene>
<dbReference type="PANTHER" id="PTHR43214:SF41">
    <property type="entry name" value="NITRATE_NITRITE RESPONSE REGULATOR PROTEIN NARP"/>
    <property type="match status" value="1"/>
</dbReference>
<dbReference type="InterPro" id="IPR001789">
    <property type="entry name" value="Sig_transdc_resp-reg_receiver"/>
</dbReference>
<dbReference type="InterPro" id="IPR011006">
    <property type="entry name" value="CheY-like_superfamily"/>
</dbReference>
<dbReference type="PROSITE" id="PS50110">
    <property type="entry name" value="RESPONSE_REGULATORY"/>
    <property type="match status" value="1"/>
</dbReference>
<proteinExistence type="predicted"/>
<dbReference type="SUPFAM" id="SSF52172">
    <property type="entry name" value="CheY-like"/>
    <property type="match status" value="1"/>
</dbReference>
<reference evidence="8 9" key="1">
    <citation type="submission" date="2016-05" db="EMBL/GenBank/DDBJ databases">
        <title>Complete Genome and Methylome Analysis of Psychrotrophic Bacterial Isolates from Antarctic Lake Untersee.</title>
        <authorList>
            <person name="Fomenkov A."/>
            <person name="Akimov V.N."/>
            <person name="Vasilyeva L.V."/>
            <person name="Andersen D."/>
            <person name="Vincze T."/>
            <person name="Roberts R.J."/>
        </authorList>
    </citation>
    <scope>NUCLEOTIDE SEQUENCE [LARGE SCALE GENOMIC DNA]</scope>
    <source>
        <strain evidence="8 9">U14-5</strain>
    </source>
</reference>
<sequence>MERSKPVRILVADDHDVVRHGLRALIEAQPGWEVCGEATNGQDATEMAKDLTPDIAILDVFMPLLNGLEATRLIRKVSPGTEVLIFTMHESEQLIREVLAAGARGYLLKSDTGRSLVAAVEALASHRPYFNWKVNETILEGFLRATPTDGTVGTQEVLTAREREIVQLLAEGMRTREMAARLGVSVKTIETHRAAVMRKLGVHSVVDLVHYALRNKIISI</sequence>
<dbReference type="InterPro" id="IPR000792">
    <property type="entry name" value="Tscrpt_reg_LuxR_C"/>
</dbReference>
<evidence type="ECO:0000313" key="8">
    <source>
        <dbReference type="EMBL" id="APT59871.1"/>
    </source>
</evidence>
<dbReference type="GO" id="GO:0000160">
    <property type="term" value="P:phosphorelay signal transduction system"/>
    <property type="evidence" value="ECO:0007669"/>
    <property type="project" value="InterPro"/>
</dbReference>
<dbReference type="InterPro" id="IPR016032">
    <property type="entry name" value="Sig_transdc_resp-reg_C-effctor"/>
</dbReference>
<dbReference type="InterPro" id="IPR039420">
    <property type="entry name" value="WalR-like"/>
</dbReference>
<dbReference type="PANTHER" id="PTHR43214">
    <property type="entry name" value="TWO-COMPONENT RESPONSE REGULATOR"/>
    <property type="match status" value="1"/>
</dbReference>
<dbReference type="SMART" id="SM00448">
    <property type="entry name" value="REC"/>
    <property type="match status" value="1"/>
</dbReference>
<evidence type="ECO:0000256" key="2">
    <source>
        <dbReference type="ARBA" id="ARBA00023015"/>
    </source>
</evidence>
<feature type="domain" description="HTH luxR-type" evidence="6">
    <location>
        <begin position="151"/>
        <end position="216"/>
    </location>
</feature>
<dbReference type="STRING" id="257708.RGI145_21445"/>
<dbReference type="SMART" id="SM00421">
    <property type="entry name" value="HTH_LUXR"/>
    <property type="match status" value="1"/>
</dbReference>
<dbReference type="AlphaFoldDB" id="A0A1L7AM64"/>
<accession>A0A1L7AM64</accession>
<dbReference type="Pfam" id="PF00196">
    <property type="entry name" value="GerE"/>
    <property type="match status" value="1"/>
</dbReference>
<keyword evidence="2" id="KW-0805">Transcription regulation</keyword>
<dbReference type="SUPFAM" id="SSF46894">
    <property type="entry name" value="C-terminal effector domain of the bipartite response regulators"/>
    <property type="match status" value="1"/>
</dbReference>
<keyword evidence="4" id="KW-0804">Transcription</keyword>
<evidence type="ECO:0000259" key="6">
    <source>
        <dbReference type="PROSITE" id="PS50043"/>
    </source>
</evidence>
<dbReference type="EMBL" id="CP015584">
    <property type="protein sequence ID" value="APT59871.1"/>
    <property type="molecule type" value="Genomic_DNA"/>
</dbReference>
<dbReference type="PRINTS" id="PR00038">
    <property type="entry name" value="HTHLUXR"/>
</dbReference>
<dbReference type="GO" id="GO:0003677">
    <property type="term" value="F:DNA binding"/>
    <property type="evidence" value="ECO:0007669"/>
    <property type="project" value="UniProtKB-KW"/>
</dbReference>